<dbReference type="PaxDb" id="1435377-SUSAZ_09615"/>
<feature type="transmembrane region" description="Helical" evidence="5">
    <location>
        <begin position="323"/>
        <end position="342"/>
    </location>
</feature>
<dbReference type="EMBL" id="CP013695">
    <property type="protein sequence ID" value="ALU32541.1"/>
    <property type="molecule type" value="Genomic_DNA"/>
</dbReference>
<keyword evidence="3 5" id="KW-1133">Transmembrane helix</keyword>
<feature type="transmembrane region" description="Helical" evidence="5">
    <location>
        <begin position="354"/>
        <end position="376"/>
    </location>
</feature>
<feature type="transmembrane region" description="Helical" evidence="5">
    <location>
        <begin position="113"/>
        <end position="134"/>
    </location>
</feature>
<gene>
    <name evidence="7" type="ORF">ATY89_07530</name>
    <name evidence="8" type="ORF">ATZ20_10550</name>
</gene>
<dbReference type="CDD" id="cd17321">
    <property type="entry name" value="MFS_MMR_MDR_like"/>
    <property type="match status" value="1"/>
</dbReference>
<keyword evidence="4 5" id="KW-0472">Membrane</keyword>
<evidence type="ECO:0000313" key="10">
    <source>
        <dbReference type="Proteomes" id="UP000065473"/>
    </source>
</evidence>
<feature type="transmembrane region" description="Helical" evidence="5">
    <location>
        <begin position="146"/>
        <end position="167"/>
    </location>
</feature>
<feature type="transmembrane region" description="Helical" evidence="5">
    <location>
        <begin position="173"/>
        <end position="192"/>
    </location>
</feature>
<feature type="transmembrane region" description="Helical" evidence="5">
    <location>
        <begin position="83"/>
        <end position="101"/>
    </location>
</feature>
<organism evidence="7 10">
    <name type="scientific">Sulfolobus acidocaldarius</name>
    <dbReference type="NCBI Taxonomy" id="2285"/>
    <lineage>
        <taxon>Archaea</taxon>
        <taxon>Thermoproteota</taxon>
        <taxon>Thermoprotei</taxon>
        <taxon>Sulfolobales</taxon>
        <taxon>Sulfolobaceae</taxon>
        <taxon>Sulfolobus</taxon>
    </lineage>
</organism>
<dbReference type="InterPro" id="IPR011701">
    <property type="entry name" value="MFS"/>
</dbReference>
<dbReference type="AlphaFoldDB" id="A0A0U3F9F4"/>
<dbReference type="OrthoDB" id="117970at2157"/>
<dbReference type="STRING" id="1435377.SUSAZ_09615"/>
<evidence type="ECO:0000256" key="4">
    <source>
        <dbReference type="ARBA" id="ARBA00023136"/>
    </source>
</evidence>
<dbReference type="PROSITE" id="PS50850">
    <property type="entry name" value="MFS"/>
    <property type="match status" value="1"/>
</dbReference>
<dbReference type="EMBL" id="CP013694">
    <property type="protein sequence ID" value="ALU29802.1"/>
    <property type="molecule type" value="Genomic_DNA"/>
</dbReference>
<feature type="transmembrane region" description="Helical" evidence="5">
    <location>
        <begin position="426"/>
        <end position="447"/>
    </location>
</feature>
<comment type="subcellular location">
    <subcellularLocation>
        <location evidence="1">Membrane</location>
        <topology evidence="1">Multi-pass membrane protein</topology>
    </subcellularLocation>
</comment>
<feature type="domain" description="Major facilitator superfamily (MFS) profile" evidence="6">
    <location>
        <begin position="13"/>
        <end position="486"/>
    </location>
</feature>
<accession>A0A0U3F9F4</accession>
<feature type="transmembrane region" description="Helical" evidence="5">
    <location>
        <begin position="50"/>
        <end position="71"/>
    </location>
</feature>
<evidence type="ECO:0000256" key="2">
    <source>
        <dbReference type="ARBA" id="ARBA00022692"/>
    </source>
</evidence>
<evidence type="ECO:0000313" key="9">
    <source>
        <dbReference type="Proteomes" id="UP000060043"/>
    </source>
</evidence>
<dbReference type="Gene3D" id="1.20.1250.20">
    <property type="entry name" value="MFS general substrate transporter like domains"/>
    <property type="match status" value="2"/>
</dbReference>
<dbReference type="Proteomes" id="UP000060043">
    <property type="component" value="Chromosome"/>
</dbReference>
<dbReference type="InterPro" id="IPR036259">
    <property type="entry name" value="MFS_trans_sf"/>
</dbReference>
<feature type="transmembrane region" description="Helical" evidence="5">
    <location>
        <begin position="12"/>
        <end position="38"/>
    </location>
</feature>
<evidence type="ECO:0000256" key="3">
    <source>
        <dbReference type="ARBA" id="ARBA00022989"/>
    </source>
</evidence>
<dbReference type="PANTHER" id="PTHR23501:SF5">
    <property type="entry name" value="TRANSPORT PROTEIN"/>
    <property type="match status" value="1"/>
</dbReference>
<feature type="transmembrane region" description="Helical" evidence="5">
    <location>
        <begin position="213"/>
        <end position="231"/>
    </location>
</feature>
<dbReference type="GO" id="GO:0005886">
    <property type="term" value="C:plasma membrane"/>
    <property type="evidence" value="ECO:0007669"/>
    <property type="project" value="TreeGrafter"/>
</dbReference>
<dbReference type="SUPFAM" id="SSF103473">
    <property type="entry name" value="MFS general substrate transporter"/>
    <property type="match status" value="2"/>
</dbReference>
<protein>
    <submittedName>
        <fullName evidence="7">MFS transporter</fullName>
    </submittedName>
</protein>
<evidence type="ECO:0000313" key="7">
    <source>
        <dbReference type="EMBL" id="ALU29802.1"/>
    </source>
</evidence>
<proteinExistence type="predicted"/>
<dbReference type="GO" id="GO:0022857">
    <property type="term" value="F:transmembrane transporter activity"/>
    <property type="evidence" value="ECO:0007669"/>
    <property type="project" value="InterPro"/>
</dbReference>
<dbReference type="Proteomes" id="UP000065473">
    <property type="component" value="Chromosome"/>
</dbReference>
<feature type="transmembrane region" description="Helical" evidence="5">
    <location>
        <begin position="382"/>
        <end position="405"/>
    </location>
</feature>
<feature type="transmembrane region" description="Helical" evidence="5">
    <location>
        <begin position="243"/>
        <end position="262"/>
    </location>
</feature>
<reference evidence="9 10" key="1">
    <citation type="submission" date="2015-12" db="EMBL/GenBank/DDBJ databases">
        <title>A stable core within a dynamic pangenome in Sulfolobus acidocaldarius.</title>
        <authorList>
            <person name="Anderson R."/>
            <person name="Kouris A."/>
            <person name="Seward C."/>
            <person name="Campbell K."/>
            <person name="Whitaker R."/>
        </authorList>
    </citation>
    <scope>NUCLEOTIDE SEQUENCE [LARGE SCALE GENOMIC DNA]</scope>
    <source>
        <strain evidence="7 10">GG12-C01-09</strain>
        <strain evidence="8 9">NG05B_CO5_07</strain>
    </source>
</reference>
<evidence type="ECO:0000313" key="8">
    <source>
        <dbReference type="EMBL" id="ALU32541.1"/>
    </source>
</evidence>
<dbReference type="InterPro" id="IPR020846">
    <property type="entry name" value="MFS_dom"/>
</dbReference>
<dbReference type="Pfam" id="PF07690">
    <property type="entry name" value="MFS_1"/>
    <property type="match status" value="1"/>
</dbReference>
<evidence type="ECO:0000256" key="5">
    <source>
        <dbReference type="SAM" id="Phobius"/>
    </source>
</evidence>
<keyword evidence="2 5" id="KW-0812">Transmembrane</keyword>
<dbReference type="PANTHER" id="PTHR23501">
    <property type="entry name" value="MAJOR FACILITATOR SUPERFAMILY"/>
    <property type="match status" value="1"/>
</dbReference>
<name>A0A0U3F9F4_9CREN</name>
<sequence length="565" mass="61083">MIWLLIMQYKWIALSNTTIGVLMASINGSITIISLPAIFRGINVNPFDSFQFLLWILMGYNVVTATFLVSFGKLSDIYGRVRLYNLGFLIFTVGSILLSITPNQGSLGALELIIFRVIQGVGGAFLFSNSAAIITDAFPYNERGKALGINQIAFLGGSLIGLILGGILSVINWRLVFLVSVPVGILGTIWSYTKLKEISKPSRNESIDWVGNLTLAVGLISILVAVTYGLLPYGSSQLGWGNPYVIAGLVVGFALIGAFIYVERKVQYPMFRLELFKIRMFAAGNFASLLRSIAYGGLTIMLVIFLQGIWLPIHGYSYEETPFWAGIYMIPLMVGFVSMGPISGWLSDRYGAKLLATLGMVIVGVGFLMLTTLPYNFSYPEFAAIIFFMGLGNGMFASPNTASIMNSVPPKYRGAASGMRATIQNIGQTASITIFFTIVIIALSSSLPSALANAVSQAGAPQLSGYVQNIPVTGALFSAFLGYDPVKTILSSLPAQIYSSIPPQAMAIMEQHTWFPTAIAPSFLLSLREAFYISAILCFLAAIASALRGKTTIAEIERDGGRVDK</sequence>
<feature type="transmembrane region" description="Helical" evidence="5">
    <location>
        <begin position="283"/>
        <end position="311"/>
    </location>
</feature>
<feature type="transmembrane region" description="Helical" evidence="5">
    <location>
        <begin position="530"/>
        <end position="547"/>
    </location>
</feature>
<evidence type="ECO:0000256" key="1">
    <source>
        <dbReference type="ARBA" id="ARBA00004141"/>
    </source>
</evidence>
<dbReference type="OMA" id="WCILAFG"/>
<evidence type="ECO:0000259" key="6">
    <source>
        <dbReference type="PROSITE" id="PS50850"/>
    </source>
</evidence>